<dbReference type="PANTHER" id="PTHR31602">
    <property type="entry name" value="GROWTH-REGULATING FACTOR 5"/>
    <property type="match status" value="1"/>
</dbReference>
<feature type="region of interest" description="Disordered" evidence="6">
    <location>
        <begin position="78"/>
        <end position="99"/>
    </location>
</feature>
<dbReference type="InterPro" id="IPR014977">
    <property type="entry name" value="WRC_dom"/>
</dbReference>
<feature type="region of interest" description="Disordered" evidence="6">
    <location>
        <begin position="410"/>
        <end position="441"/>
    </location>
</feature>
<keyword evidence="10" id="KW-1185">Reference proteome</keyword>
<reference evidence="9 10" key="1">
    <citation type="submission" date="2024-11" db="EMBL/GenBank/DDBJ databases">
        <title>A near-complete genome assembly of Cinchona calisaya.</title>
        <authorList>
            <person name="Lian D.C."/>
            <person name="Zhao X.W."/>
            <person name="Wei L."/>
        </authorList>
    </citation>
    <scope>NUCLEOTIDE SEQUENCE [LARGE SCALE GENOMIC DNA]</scope>
    <source>
        <tissue evidence="9">Nenye</tissue>
    </source>
</reference>
<feature type="compositionally biased region" description="Low complexity" evidence="6">
    <location>
        <begin position="39"/>
        <end position="53"/>
    </location>
</feature>
<accession>A0ABD3ALL1</accession>
<dbReference type="Pfam" id="PF08879">
    <property type="entry name" value="WRC"/>
    <property type="match status" value="1"/>
</dbReference>
<dbReference type="InterPro" id="IPR031137">
    <property type="entry name" value="GRF"/>
</dbReference>
<keyword evidence="3 4" id="KW-0539">Nucleus</keyword>
<dbReference type="InterPro" id="IPR014978">
    <property type="entry name" value="Gln-Leu-Gln_QLQ"/>
</dbReference>
<dbReference type="SMART" id="SM00951">
    <property type="entry name" value="QLQ"/>
    <property type="match status" value="1"/>
</dbReference>
<comment type="domain">
    <text evidence="5">The QLQ domain and WRC domain may be involved in protein-protein interaction and DNA-binding, respectively.</text>
</comment>
<keyword evidence="5" id="KW-0010">Activator</keyword>
<dbReference type="PANTHER" id="PTHR31602:SF63">
    <property type="entry name" value="GROWTH-REGULATING FACTOR 3"/>
    <property type="match status" value="1"/>
</dbReference>
<feature type="compositionally biased region" description="Basic and acidic residues" evidence="6">
    <location>
        <begin position="7"/>
        <end position="19"/>
    </location>
</feature>
<dbReference type="Proteomes" id="UP001630127">
    <property type="component" value="Unassembled WGS sequence"/>
</dbReference>
<evidence type="ECO:0000256" key="2">
    <source>
        <dbReference type="ARBA" id="ARBA00008122"/>
    </source>
</evidence>
<feature type="region of interest" description="Disordered" evidence="6">
    <location>
        <begin position="1"/>
        <end position="59"/>
    </location>
</feature>
<evidence type="ECO:0000256" key="3">
    <source>
        <dbReference type="ARBA" id="ARBA00023242"/>
    </source>
</evidence>
<name>A0ABD3ALL1_9GENT</name>
<dbReference type="GO" id="GO:0099402">
    <property type="term" value="P:plant organ development"/>
    <property type="evidence" value="ECO:0007669"/>
    <property type="project" value="UniProtKB-ARBA"/>
</dbReference>
<dbReference type="EMBL" id="JBJUIK010000003">
    <property type="protein sequence ID" value="KAL3532059.1"/>
    <property type="molecule type" value="Genomic_DNA"/>
</dbReference>
<dbReference type="GO" id="GO:0006351">
    <property type="term" value="P:DNA-templated transcription"/>
    <property type="evidence" value="ECO:0007669"/>
    <property type="project" value="UniProtKB-UniRule"/>
</dbReference>
<comment type="similarity">
    <text evidence="2 5">Belongs to the GRF family.</text>
</comment>
<feature type="compositionally biased region" description="Low complexity" evidence="6">
    <location>
        <begin position="414"/>
        <end position="423"/>
    </location>
</feature>
<dbReference type="Pfam" id="PF08880">
    <property type="entry name" value="QLQ"/>
    <property type="match status" value="1"/>
</dbReference>
<dbReference type="AlphaFoldDB" id="A0ABD3ALL1"/>
<evidence type="ECO:0000256" key="4">
    <source>
        <dbReference type="PROSITE-ProRule" id="PRU01002"/>
    </source>
</evidence>
<keyword evidence="5" id="KW-0804">Transcription</keyword>
<feature type="domain" description="WRC" evidence="8">
    <location>
        <begin position="186"/>
        <end position="230"/>
    </location>
</feature>
<proteinExistence type="inferred from homology"/>
<evidence type="ECO:0000259" key="7">
    <source>
        <dbReference type="PROSITE" id="PS51666"/>
    </source>
</evidence>
<comment type="caution">
    <text evidence="9">The sequence shown here is derived from an EMBL/GenBank/DDBJ whole genome shotgun (WGS) entry which is preliminary data.</text>
</comment>
<dbReference type="PROSITE" id="PS51667">
    <property type="entry name" value="WRC"/>
    <property type="match status" value="1"/>
</dbReference>
<sequence length="441" mass="48031">MDFNLKQWREHQQQQHESEQEQQTPSAKLPRLLFDSNPQQQQQLQLQQQQQQQPLSGGVSSSAAALPLFVTEPTSKLSSNLSAYQPSPPHHSTPTATKYPRGMVGSSSNFSLAQWQELELQALIFRHMLAGAAVPPELLHLVKKSLINSSYHHHPYYLPHPLHHYPPHLQPAALLQSGYWGRGSMDPEPGRCRRTDGKKWRCSRDVVAGQKYCERHMHRGRNRSRKPVEIPSHATPSNNGGNVCGGILKTNNSSIPAHPLGALAGGGGGGGVGGGTTQFAFSGASPSVDLLHLSQRPSESIIETQNEVHGDDKSSGQTLRHFFDDWPRSFQESEIKAGNHARSVTSTTNLSISVSSGGHHNGSDFSLKLSTGDDGDHETAGNMYRERTQQPNWGTWGANQVASVGGPLAEALRSSTSTSSPTSVLHQLHRGSASDTSYFSP</sequence>
<feature type="short sequence motif" description="Bipartite nuclear localization signal" evidence="4">
    <location>
        <begin position="191"/>
        <end position="201"/>
    </location>
</feature>
<gene>
    <name evidence="9" type="ORF">ACH5RR_005580</name>
</gene>
<protein>
    <recommendedName>
        <fullName evidence="5">Growth-regulating factor</fullName>
    </recommendedName>
</protein>
<comment type="function">
    <text evidence="5">Transcription activator.</text>
</comment>
<organism evidence="9 10">
    <name type="scientific">Cinchona calisaya</name>
    <dbReference type="NCBI Taxonomy" id="153742"/>
    <lineage>
        <taxon>Eukaryota</taxon>
        <taxon>Viridiplantae</taxon>
        <taxon>Streptophyta</taxon>
        <taxon>Embryophyta</taxon>
        <taxon>Tracheophyta</taxon>
        <taxon>Spermatophyta</taxon>
        <taxon>Magnoliopsida</taxon>
        <taxon>eudicotyledons</taxon>
        <taxon>Gunneridae</taxon>
        <taxon>Pentapetalae</taxon>
        <taxon>asterids</taxon>
        <taxon>lamiids</taxon>
        <taxon>Gentianales</taxon>
        <taxon>Rubiaceae</taxon>
        <taxon>Cinchonoideae</taxon>
        <taxon>Cinchoneae</taxon>
        <taxon>Cinchona</taxon>
    </lineage>
</organism>
<feature type="region of interest" description="Disordered" evidence="6">
    <location>
        <begin position="352"/>
        <end position="381"/>
    </location>
</feature>
<keyword evidence="5" id="KW-0805">Transcription regulation</keyword>
<evidence type="ECO:0000256" key="6">
    <source>
        <dbReference type="SAM" id="MobiDB-lite"/>
    </source>
</evidence>
<evidence type="ECO:0000313" key="10">
    <source>
        <dbReference type="Proteomes" id="UP001630127"/>
    </source>
</evidence>
<evidence type="ECO:0000313" key="9">
    <source>
        <dbReference type="EMBL" id="KAL3532059.1"/>
    </source>
</evidence>
<evidence type="ECO:0000256" key="1">
    <source>
        <dbReference type="ARBA" id="ARBA00004123"/>
    </source>
</evidence>
<dbReference type="GO" id="GO:0005524">
    <property type="term" value="F:ATP binding"/>
    <property type="evidence" value="ECO:0007669"/>
    <property type="project" value="UniProtKB-UniRule"/>
</dbReference>
<comment type="subcellular location">
    <subcellularLocation>
        <location evidence="1 4 5">Nucleus</location>
    </subcellularLocation>
</comment>
<dbReference type="GO" id="GO:0005634">
    <property type="term" value="C:nucleus"/>
    <property type="evidence" value="ECO:0007669"/>
    <property type="project" value="UniProtKB-SubCell"/>
</dbReference>
<dbReference type="PROSITE" id="PS51666">
    <property type="entry name" value="QLQ"/>
    <property type="match status" value="1"/>
</dbReference>
<evidence type="ECO:0000256" key="5">
    <source>
        <dbReference type="RuleBase" id="RU367127"/>
    </source>
</evidence>
<feature type="domain" description="QLQ" evidence="7">
    <location>
        <begin position="109"/>
        <end position="144"/>
    </location>
</feature>
<feature type="short sequence motif" description="Bipartite nuclear localization signal" evidence="4">
    <location>
        <begin position="219"/>
        <end position="226"/>
    </location>
</feature>
<evidence type="ECO:0000259" key="8">
    <source>
        <dbReference type="PROSITE" id="PS51667"/>
    </source>
</evidence>